<protein>
    <recommendedName>
        <fullName evidence="4">DUF1523 domain-containing protein</fullName>
    </recommendedName>
</protein>
<feature type="transmembrane region" description="Helical" evidence="1">
    <location>
        <begin position="156"/>
        <end position="175"/>
    </location>
</feature>
<sequence>MHRIKTAFRVTVFLIFGALFHYVLPQHDVVQITSTEVIRTDFSSYNRLFYAQADSGAVEQPTRDLRLINTNKKKTFLLGFIPRETTGVMVYRNEDTGWIWPPYFKFDSSDLQAEAANVARGDEWAVVTHYGWRIRWASVYPNAVAVRTVSGPDVTIIPWFNIVFFVLLIVGLAFIRAMWRQFRERAVDPLLDSAGHRVDEVQASVAARKGRISRWLDTWRSKK</sequence>
<dbReference type="InterPro" id="IPR011088">
    <property type="entry name" value="Phage_phiNM3_A0EWY4"/>
</dbReference>
<keyword evidence="3" id="KW-1185">Reference proteome</keyword>
<dbReference type="AlphaFoldDB" id="A0A1I6FQA4"/>
<evidence type="ECO:0000313" key="3">
    <source>
        <dbReference type="Proteomes" id="UP000199478"/>
    </source>
</evidence>
<accession>A0A1I6FQA4</accession>
<dbReference type="STRING" id="390270.SAMN04488005_0221"/>
<keyword evidence="1" id="KW-0472">Membrane</keyword>
<evidence type="ECO:0000313" key="2">
    <source>
        <dbReference type="EMBL" id="SFR31977.1"/>
    </source>
</evidence>
<evidence type="ECO:0000256" key="1">
    <source>
        <dbReference type="SAM" id="Phobius"/>
    </source>
</evidence>
<dbReference type="EMBL" id="FOYP01000001">
    <property type="protein sequence ID" value="SFR31977.1"/>
    <property type="molecule type" value="Genomic_DNA"/>
</dbReference>
<dbReference type="Proteomes" id="UP000199478">
    <property type="component" value="Unassembled WGS sequence"/>
</dbReference>
<keyword evidence="1" id="KW-0812">Transmembrane</keyword>
<dbReference type="OrthoDB" id="5354324at2"/>
<reference evidence="3" key="1">
    <citation type="submission" date="2016-10" db="EMBL/GenBank/DDBJ databases">
        <authorList>
            <person name="Varghese N."/>
            <person name="Submissions S."/>
        </authorList>
    </citation>
    <scope>NUCLEOTIDE SEQUENCE [LARGE SCALE GENOMIC DNA]</scope>
    <source>
        <strain evidence="3">DSM 26879</strain>
    </source>
</reference>
<dbReference type="RefSeq" id="WP_090195333.1">
    <property type="nucleotide sequence ID" value="NZ_FOYP01000001.1"/>
</dbReference>
<keyword evidence="1" id="KW-1133">Transmembrane helix</keyword>
<name>A0A1I6FQA4_9RHOB</name>
<evidence type="ECO:0008006" key="4">
    <source>
        <dbReference type="Google" id="ProtNLM"/>
    </source>
</evidence>
<proteinExistence type="predicted"/>
<gene>
    <name evidence="2" type="ORF">SAMN04488005_0221</name>
</gene>
<dbReference type="Pfam" id="PF07509">
    <property type="entry name" value="DUF1523"/>
    <property type="match status" value="1"/>
</dbReference>
<organism evidence="2 3">
    <name type="scientific">Yoonia tamlensis</name>
    <dbReference type="NCBI Taxonomy" id="390270"/>
    <lineage>
        <taxon>Bacteria</taxon>
        <taxon>Pseudomonadati</taxon>
        <taxon>Pseudomonadota</taxon>
        <taxon>Alphaproteobacteria</taxon>
        <taxon>Rhodobacterales</taxon>
        <taxon>Paracoccaceae</taxon>
        <taxon>Yoonia</taxon>
    </lineage>
</organism>